<dbReference type="Pfam" id="PF20684">
    <property type="entry name" value="Fung_rhodopsin"/>
    <property type="match status" value="1"/>
</dbReference>
<dbReference type="AlphaFoldDB" id="A0A7C8MH69"/>
<feature type="transmembrane region" description="Helical" evidence="6">
    <location>
        <begin position="281"/>
        <end position="303"/>
    </location>
</feature>
<evidence type="ECO:0000256" key="2">
    <source>
        <dbReference type="ARBA" id="ARBA00022692"/>
    </source>
</evidence>
<dbReference type="EMBL" id="JAADJZ010000001">
    <property type="protein sequence ID" value="KAF2878216.1"/>
    <property type="molecule type" value="Genomic_DNA"/>
</dbReference>
<comment type="similarity">
    <text evidence="5">Belongs to the SAT4 family.</text>
</comment>
<feature type="transmembrane region" description="Helical" evidence="6">
    <location>
        <begin position="208"/>
        <end position="228"/>
    </location>
</feature>
<comment type="caution">
    <text evidence="8">The sequence shown here is derived from an EMBL/GenBank/DDBJ whole genome shotgun (WGS) entry which is preliminary data.</text>
</comment>
<feature type="transmembrane region" description="Helical" evidence="6">
    <location>
        <begin position="240"/>
        <end position="261"/>
    </location>
</feature>
<evidence type="ECO:0000313" key="8">
    <source>
        <dbReference type="EMBL" id="KAF2878216.1"/>
    </source>
</evidence>
<feature type="transmembrane region" description="Helical" evidence="6">
    <location>
        <begin position="48"/>
        <end position="69"/>
    </location>
</feature>
<sequence>MTMEPLFTGRDLYHLISRADEKPDLALAGAPPGVTPNFIDPPSRGIEMVSVSITMTLLTLFAIVARVYTKMFITKGFDWGDYFAIGALITAVARTVINCMAVYIWGLGRHVWDVPPSNFASIRNCQFIMDMVYLAGIMFAKFSILILYVKVFHIRRNFRWLCYFMMFITFAYCTAFFFIYAFDCKPVYYNWHFDPLHYDCIDITQIKMAVGAVNILTDLIIVIMPLPLVMQLQLAKAQKIGLLLVFSTGFFILVTTIVREIIVVRTSKEFDQPWTVADEVIWLTVELNVGIVCITMPVLSPIWRKAVASQLGLSYLRNLLSSMRSTRGQSKISESGYSGGLDSAKMGWNSGVSAGHGPNSIHSDQIDLMEIRVKREVSQV</sequence>
<dbReference type="Proteomes" id="UP000481861">
    <property type="component" value="Unassembled WGS sequence"/>
</dbReference>
<organism evidence="8 9">
    <name type="scientific">Massariosphaeria phaeospora</name>
    <dbReference type="NCBI Taxonomy" id="100035"/>
    <lineage>
        <taxon>Eukaryota</taxon>
        <taxon>Fungi</taxon>
        <taxon>Dikarya</taxon>
        <taxon>Ascomycota</taxon>
        <taxon>Pezizomycotina</taxon>
        <taxon>Dothideomycetes</taxon>
        <taxon>Pleosporomycetidae</taxon>
        <taxon>Pleosporales</taxon>
        <taxon>Pleosporales incertae sedis</taxon>
        <taxon>Massariosphaeria</taxon>
    </lineage>
</organism>
<reference evidence="8 9" key="1">
    <citation type="submission" date="2020-01" db="EMBL/GenBank/DDBJ databases">
        <authorList>
            <consortium name="DOE Joint Genome Institute"/>
            <person name="Haridas S."/>
            <person name="Albert R."/>
            <person name="Binder M."/>
            <person name="Bloem J."/>
            <person name="Labutti K."/>
            <person name="Salamov A."/>
            <person name="Andreopoulos B."/>
            <person name="Baker S.E."/>
            <person name="Barry K."/>
            <person name="Bills G."/>
            <person name="Bluhm B.H."/>
            <person name="Cannon C."/>
            <person name="Castanera R."/>
            <person name="Culley D.E."/>
            <person name="Daum C."/>
            <person name="Ezra D."/>
            <person name="Gonzalez J.B."/>
            <person name="Henrissat B."/>
            <person name="Kuo A."/>
            <person name="Liang C."/>
            <person name="Lipzen A."/>
            <person name="Lutzoni F."/>
            <person name="Magnuson J."/>
            <person name="Mondo S."/>
            <person name="Nolan M."/>
            <person name="Ohm R."/>
            <person name="Pangilinan J."/>
            <person name="Park H.-J.H."/>
            <person name="Ramirez L."/>
            <person name="Alfaro M."/>
            <person name="Sun H."/>
            <person name="Tritt A."/>
            <person name="Yoshinaga Y."/>
            <person name="Zwiers L.-H.L."/>
            <person name="Turgeon B.G."/>
            <person name="Goodwin S.B."/>
            <person name="Spatafora J.W."/>
            <person name="Crous P.W."/>
            <person name="Grigoriev I.V."/>
        </authorList>
    </citation>
    <scope>NUCLEOTIDE SEQUENCE [LARGE SCALE GENOMIC DNA]</scope>
    <source>
        <strain evidence="8 9">CBS 611.86</strain>
    </source>
</reference>
<keyword evidence="4 6" id="KW-0472">Membrane</keyword>
<evidence type="ECO:0000256" key="3">
    <source>
        <dbReference type="ARBA" id="ARBA00022989"/>
    </source>
</evidence>
<protein>
    <recommendedName>
        <fullName evidence="7">Rhodopsin domain-containing protein</fullName>
    </recommendedName>
</protein>
<keyword evidence="2 6" id="KW-0812">Transmembrane</keyword>
<accession>A0A7C8MH69</accession>
<name>A0A7C8MH69_9PLEO</name>
<evidence type="ECO:0000256" key="4">
    <source>
        <dbReference type="ARBA" id="ARBA00023136"/>
    </source>
</evidence>
<keyword evidence="3 6" id="KW-1133">Transmembrane helix</keyword>
<evidence type="ECO:0000256" key="5">
    <source>
        <dbReference type="ARBA" id="ARBA00038359"/>
    </source>
</evidence>
<feature type="transmembrane region" description="Helical" evidence="6">
    <location>
        <begin position="160"/>
        <end position="182"/>
    </location>
</feature>
<gene>
    <name evidence="8" type="ORF">BDV95DRAFT_533460</name>
</gene>
<dbReference type="OrthoDB" id="444631at2759"/>
<dbReference type="InterPro" id="IPR052337">
    <property type="entry name" value="SAT4-like"/>
</dbReference>
<comment type="subcellular location">
    <subcellularLocation>
        <location evidence="1">Membrane</location>
        <topology evidence="1">Multi-pass membrane protein</topology>
    </subcellularLocation>
</comment>
<evidence type="ECO:0000259" key="7">
    <source>
        <dbReference type="Pfam" id="PF20684"/>
    </source>
</evidence>
<dbReference type="PANTHER" id="PTHR33048:SF158">
    <property type="entry name" value="MEMBRANE PROTEIN PTH11-LIKE, PUTATIVE-RELATED"/>
    <property type="match status" value="1"/>
</dbReference>
<feature type="domain" description="Rhodopsin" evidence="7">
    <location>
        <begin position="65"/>
        <end position="304"/>
    </location>
</feature>
<dbReference type="InterPro" id="IPR049326">
    <property type="entry name" value="Rhodopsin_dom_fungi"/>
</dbReference>
<evidence type="ECO:0000313" key="9">
    <source>
        <dbReference type="Proteomes" id="UP000481861"/>
    </source>
</evidence>
<keyword evidence="9" id="KW-1185">Reference proteome</keyword>
<feature type="transmembrane region" description="Helical" evidence="6">
    <location>
        <begin position="127"/>
        <end position="148"/>
    </location>
</feature>
<proteinExistence type="inferred from homology"/>
<dbReference type="PANTHER" id="PTHR33048">
    <property type="entry name" value="PTH11-LIKE INTEGRAL MEMBRANE PROTEIN (AFU_ORTHOLOGUE AFUA_5G11245)"/>
    <property type="match status" value="1"/>
</dbReference>
<evidence type="ECO:0000256" key="1">
    <source>
        <dbReference type="ARBA" id="ARBA00004141"/>
    </source>
</evidence>
<dbReference type="GO" id="GO:0016020">
    <property type="term" value="C:membrane"/>
    <property type="evidence" value="ECO:0007669"/>
    <property type="project" value="UniProtKB-SubCell"/>
</dbReference>
<feature type="transmembrane region" description="Helical" evidence="6">
    <location>
        <begin position="81"/>
        <end position="107"/>
    </location>
</feature>
<evidence type="ECO:0000256" key="6">
    <source>
        <dbReference type="SAM" id="Phobius"/>
    </source>
</evidence>